<dbReference type="GO" id="GO:0016042">
    <property type="term" value="P:lipid catabolic process"/>
    <property type="evidence" value="ECO:0007669"/>
    <property type="project" value="UniProtKB-UniRule"/>
</dbReference>
<organism evidence="6 7">
    <name type="scientific">[Emmonsia] crescens</name>
    <dbReference type="NCBI Taxonomy" id="73230"/>
    <lineage>
        <taxon>Eukaryota</taxon>
        <taxon>Fungi</taxon>
        <taxon>Dikarya</taxon>
        <taxon>Ascomycota</taxon>
        <taxon>Pezizomycotina</taxon>
        <taxon>Eurotiomycetes</taxon>
        <taxon>Eurotiomycetidae</taxon>
        <taxon>Onygenales</taxon>
        <taxon>Ajellomycetaceae</taxon>
        <taxon>Emergomyces</taxon>
    </lineage>
</organism>
<dbReference type="CDD" id="cd07199">
    <property type="entry name" value="Pat17_PNPLA8_PNPLA9_like"/>
    <property type="match status" value="1"/>
</dbReference>
<feature type="domain" description="PNPLA" evidence="5">
    <location>
        <begin position="470"/>
        <end position="682"/>
    </location>
</feature>
<dbReference type="Gene3D" id="3.40.1090.10">
    <property type="entry name" value="Cytosolic phospholipase A2 catalytic domain"/>
    <property type="match status" value="1"/>
</dbReference>
<evidence type="ECO:0000256" key="3">
    <source>
        <dbReference type="ARBA" id="ARBA00023098"/>
    </source>
</evidence>
<feature type="short sequence motif" description="GXGXXG" evidence="4">
    <location>
        <begin position="474"/>
        <end position="479"/>
    </location>
</feature>
<dbReference type="InterPro" id="IPR016035">
    <property type="entry name" value="Acyl_Trfase/lysoPLipase"/>
</dbReference>
<dbReference type="VEuPathDB" id="FungiDB:EMCG_07612"/>
<dbReference type="GO" id="GO:0047499">
    <property type="term" value="F:calcium-independent phospholipase A2 activity"/>
    <property type="evidence" value="ECO:0007669"/>
    <property type="project" value="TreeGrafter"/>
</dbReference>
<feature type="short sequence motif" description="DGA/G" evidence="4">
    <location>
        <begin position="669"/>
        <end position="671"/>
    </location>
</feature>
<protein>
    <recommendedName>
        <fullName evidence="5">PNPLA domain-containing protein</fullName>
    </recommendedName>
</protein>
<dbReference type="Proteomes" id="UP000034164">
    <property type="component" value="Unassembled WGS sequence"/>
</dbReference>
<evidence type="ECO:0000313" key="7">
    <source>
        <dbReference type="Proteomes" id="UP000034164"/>
    </source>
</evidence>
<dbReference type="SUPFAM" id="SSF52151">
    <property type="entry name" value="FabD/lysophospholipase-like"/>
    <property type="match status" value="1"/>
</dbReference>
<keyword evidence="3 4" id="KW-0443">Lipid metabolism</keyword>
<dbReference type="AlphaFoldDB" id="A0A0G2I7U9"/>
<feature type="active site" description="Nucleophile" evidence="4">
    <location>
        <position position="510"/>
    </location>
</feature>
<evidence type="ECO:0000256" key="1">
    <source>
        <dbReference type="ARBA" id="ARBA00022801"/>
    </source>
</evidence>
<dbReference type="PANTHER" id="PTHR24185">
    <property type="entry name" value="CALCIUM-INDEPENDENT PHOSPHOLIPASE A2-GAMMA"/>
    <property type="match status" value="1"/>
</dbReference>
<dbReference type="InterPro" id="IPR002641">
    <property type="entry name" value="PNPLA_dom"/>
</dbReference>
<accession>A0A0G2I7U9</accession>
<evidence type="ECO:0000256" key="2">
    <source>
        <dbReference type="ARBA" id="ARBA00022963"/>
    </source>
</evidence>
<feature type="active site" description="Proton acceptor" evidence="4">
    <location>
        <position position="669"/>
    </location>
</feature>
<evidence type="ECO:0000313" key="6">
    <source>
        <dbReference type="EMBL" id="KKZ66707.1"/>
    </source>
</evidence>
<evidence type="ECO:0000259" key="5">
    <source>
        <dbReference type="PROSITE" id="PS51635"/>
    </source>
</evidence>
<name>A0A0G2I7U9_9EURO</name>
<sequence>MSSQKDRAWFQLLPGEAGPFLHYNGRLRQLIEELSSPWTQFPSMAMFMGRKRKDVALKQLFPENALTSGPEVSIGVDNKTIFSNHPIFFADCDPHMTHFTSERSGVEAIPIPWATSNDCDVLDLCVSRLLFMFTDVVCIFADDVGGLEGAKTLLASWASYGSASSLPTRPRVIVVVASKEPSATCGITAGNDFIHDVIQCSGVSDTFASIQMLQSPFPGLSPSAHHRPLKDEVLKGLDIARRDRQEHCALFSSFHLDAFFEKAMIRLCRSRWTAFDFIVASRDGNELGQDYSAHLQDFLLLTQNIPYEVRALLIASSMLMDAYPPRMHAFDPTTVFRTLYREPCLQALRRLFDGVDLEHHISDIERRFIRLHRVLHLGQGPTMHIHSEIMKECSTWLAVVKTNKVCMSCLRRRPQHPLSCHSLCDICVELWGKPVKGIESRYEIQSCVLCQTGQNIQIDLLPRTASVRGIAIDGGGVRGVIPLQMLIQLQNRLGDDCPIQNVFDFACGSSSGGHTAINVFQRRQSPGETMMLFRHLITQIFSRSQSQVSLALSYLCRLVRCGFKDEMYRSSVLDGALEKLCGSTTRMFGAAPVSGVKVAVTTVIAASDAPVLLTNYKHIGRLDADYGYTHHDAETLDEEPLMWQCARATSAAPGFFSMIDLPGIGSCEDGGLRYPNPACLCRSETPQAWQWKPELDVLLSLGTGFGAPSRKMSAGSQRFKDKFPFRLYRFFMSMDGEKAWQALISQLDEETRRHFLRINVLLPGGVPALDGLSEVETMIGSACEQGIGVQGRRALGLLMAASLFFELSYRPRLENGSYHCIGSIRCRISAKTVIRVFSGLYQSAAAKFVLGAVGLGVSLLDEDTCPSCGLYCLPVRFSVKTLDEPLKLAVEVGETRLRLGRHRSARWFCRQQGLDLNFGASNHGMPSRVYCRVCQMKIGRKRALSFPPGTAERRKVRFA</sequence>
<dbReference type="GO" id="GO:0019369">
    <property type="term" value="P:arachidonate metabolic process"/>
    <property type="evidence" value="ECO:0007669"/>
    <property type="project" value="TreeGrafter"/>
</dbReference>
<dbReference type="GO" id="GO:0046486">
    <property type="term" value="P:glycerolipid metabolic process"/>
    <property type="evidence" value="ECO:0007669"/>
    <property type="project" value="UniProtKB-ARBA"/>
</dbReference>
<reference evidence="7" key="1">
    <citation type="journal article" date="2015" name="PLoS Genet.">
        <title>The dynamic genome and transcriptome of the human fungal pathogen Blastomyces and close relative Emmonsia.</title>
        <authorList>
            <person name="Munoz J.F."/>
            <person name="Gauthier G.M."/>
            <person name="Desjardins C.A."/>
            <person name="Gallo J.E."/>
            <person name="Holder J."/>
            <person name="Sullivan T.D."/>
            <person name="Marty A.J."/>
            <person name="Carmen J.C."/>
            <person name="Chen Z."/>
            <person name="Ding L."/>
            <person name="Gujja S."/>
            <person name="Magrini V."/>
            <person name="Misas E."/>
            <person name="Mitreva M."/>
            <person name="Priest M."/>
            <person name="Saif S."/>
            <person name="Whiston E.A."/>
            <person name="Young S."/>
            <person name="Zeng Q."/>
            <person name="Goldman W.E."/>
            <person name="Mardis E.R."/>
            <person name="Taylor J.W."/>
            <person name="McEwen J.G."/>
            <person name="Clay O.K."/>
            <person name="Klein B.S."/>
            <person name="Cuomo C.A."/>
        </authorList>
    </citation>
    <scope>NUCLEOTIDE SEQUENCE [LARGE SCALE GENOMIC DNA]</scope>
    <source>
        <strain evidence="7">UAMH 3008</strain>
    </source>
</reference>
<dbReference type="GO" id="GO:0016020">
    <property type="term" value="C:membrane"/>
    <property type="evidence" value="ECO:0007669"/>
    <property type="project" value="TreeGrafter"/>
</dbReference>
<dbReference type="Pfam" id="PF01734">
    <property type="entry name" value="Patatin"/>
    <property type="match status" value="1"/>
</dbReference>
<keyword evidence="1 4" id="KW-0378">Hydrolase</keyword>
<feature type="short sequence motif" description="GXSXG" evidence="4">
    <location>
        <begin position="508"/>
        <end position="512"/>
    </location>
</feature>
<gene>
    <name evidence="6" type="ORF">EMCG_07612</name>
</gene>
<evidence type="ECO:0000256" key="4">
    <source>
        <dbReference type="PROSITE-ProRule" id="PRU01161"/>
    </source>
</evidence>
<dbReference type="OrthoDB" id="4188621at2759"/>
<dbReference type="EMBL" id="LCZI01000421">
    <property type="protein sequence ID" value="KKZ66707.1"/>
    <property type="molecule type" value="Genomic_DNA"/>
</dbReference>
<proteinExistence type="predicted"/>
<dbReference type="PROSITE" id="PS51635">
    <property type="entry name" value="PNPLA"/>
    <property type="match status" value="1"/>
</dbReference>
<comment type="caution">
    <text evidence="6">The sequence shown here is derived from an EMBL/GenBank/DDBJ whole genome shotgun (WGS) entry which is preliminary data.</text>
</comment>
<dbReference type="PANTHER" id="PTHR24185:SF1">
    <property type="entry name" value="CALCIUM-INDEPENDENT PHOSPHOLIPASE A2-GAMMA"/>
    <property type="match status" value="1"/>
</dbReference>
<keyword evidence="2 4" id="KW-0442">Lipid degradation</keyword>